<proteinExistence type="predicted"/>
<dbReference type="PANTHER" id="PTHR46223">
    <property type="entry name" value="HISTONE-LYSINE N-METHYLTRANSFERASE SUV39H"/>
    <property type="match status" value="1"/>
</dbReference>
<keyword evidence="12" id="KW-1185">Reference proteome</keyword>
<protein>
    <recommendedName>
        <fullName evidence="13">Histone-lysine N-methyltransferase</fullName>
    </recommendedName>
</protein>
<dbReference type="GO" id="GO:0032259">
    <property type="term" value="P:methylation"/>
    <property type="evidence" value="ECO:0007669"/>
    <property type="project" value="UniProtKB-KW"/>
</dbReference>
<keyword evidence="5" id="KW-0949">S-adenosyl-L-methionine</keyword>
<dbReference type="GO" id="GO:0046974">
    <property type="term" value="F:histone H3K9 methyltransferase activity"/>
    <property type="evidence" value="ECO:0007669"/>
    <property type="project" value="TreeGrafter"/>
</dbReference>
<reference evidence="11" key="2">
    <citation type="submission" date="2022-10" db="EMBL/GenBank/DDBJ databases">
        <authorList>
            <consortium name="ENA_rothamsted_submissions"/>
            <consortium name="culmorum"/>
            <person name="King R."/>
        </authorList>
    </citation>
    <scope>NUCLEOTIDE SEQUENCE</scope>
</reference>
<dbReference type="InterPro" id="IPR001214">
    <property type="entry name" value="SET_dom"/>
</dbReference>
<feature type="domain" description="SET" evidence="8">
    <location>
        <begin position="182"/>
        <end position="301"/>
    </location>
</feature>
<evidence type="ECO:0000256" key="4">
    <source>
        <dbReference type="ARBA" id="ARBA00022679"/>
    </source>
</evidence>
<dbReference type="AlphaFoldDB" id="A0A9P0J8V8"/>
<evidence type="ECO:0000256" key="6">
    <source>
        <dbReference type="ARBA" id="ARBA00022723"/>
    </source>
</evidence>
<keyword evidence="6" id="KW-0479">Metal-binding</keyword>
<dbReference type="InterPro" id="IPR007728">
    <property type="entry name" value="Pre-SET_dom"/>
</dbReference>
<evidence type="ECO:0000256" key="3">
    <source>
        <dbReference type="ARBA" id="ARBA00022603"/>
    </source>
</evidence>
<feature type="domain" description="Pre-SET" evidence="9">
    <location>
        <begin position="114"/>
        <end position="179"/>
    </location>
</feature>
<dbReference type="Pfam" id="PF00856">
    <property type="entry name" value="SET"/>
    <property type="match status" value="1"/>
</dbReference>
<dbReference type="PANTHER" id="PTHR46223:SF4">
    <property type="entry name" value="HISTONE-LYSINE N-METHYLTRANSFERASE-RELATED"/>
    <property type="match status" value="1"/>
</dbReference>
<dbReference type="GO" id="GO:0008270">
    <property type="term" value="F:zinc ion binding"/>
    <property type="evidence" value="ECO:0007669"/>
    <property type="project" value="InterPro"/>
</dbReference>
<sequence>MMQKVFPFDPFEYKVHQVIFHIMSDPPKKFKAHLEDLVFRNHFFKLDEVQRIKQDKLAKEITEKEFITVIVENDVDFEAPPEFNYVNKNVCTDDMMLANETMLNSTALNLDNIKGCACGPDKCNKESKGCCPNLLNLPFAYKVTRHTKVVRLLRQEPIIECCDSCLCDKDCLNRVTQQRRNLSLCLFKTENRGWAVKTLATIRRGVFILEYTGELMGNIEAGKREQTEYLFDLNMDRLSHGFYTIDAFYYGNLARFINHSCDPNSSIWIISDCTKDPKNQKLCIFALRQIEKDEEITIDYSPIESVPTTERMNCSRSFYIECHCGSKACRGTIY</sequence>
<dbReference type="GO" id="GO:0005634">
    <property type="term" value="C:nucleus"/>
    <property type="evidence" value="ECO:0007669"/>
    <property type="project" value="InterPro"/>
</dbReference>
<comment type="subcellular location">
    <subcellularLocation>
        <location evidence="1">Chromosome</location>
    </subcellularLocation>
</comment>
<dbReference type="Gene3D" id="2.170.270.10">
    <property type="entry name" value="SET domain"/>
    <property type="match status" value="1"/>
</dbReference>
<organism evidence="11 12">
    <name type="scientific">Chironomus riparius</name>
    <dbReference type="NCBI Taxonomy" id="315576"/>
    <lineage>
        <taxon>Eukaryota</taxon>
        <taxon>Metazoa</taxon>
        <taxon>Ecdysozoa</taxon>
        <taxon>Arthropoda</taxon>
        <taxon>Hexapoda</taxon>
        <taxon>Insecta</taxon>
        <taxon>Pterygota</taxon>
        <taxon>Neoptera</taxon>
        <taxon>Endopterygota</taxon>
        <taxon>Diptera</taxon>
        <taxon>Nematocera</taxon>
        <taxon>Chironomoidea</taxon>
        <taxon>Chironomidae</taxon>
        <taxon>Chironominae</taxon>
        <taxon>Chironomus</taxon>
    </lineage>
</organism>
<evidence type="ECO:0000256" key="2">
    <source>
        <dbReference type="ARBA" id="ARBA00022454"/>
    </source>
</evidence>
<keyword evidence="4" id="KW-0808">Transferase</keyword>
<dbReference type="GO" id="GO:0005694">
    <property type="term" value="C:chromosome"/>
    <property type="evidence" value="ECO:0007669"/>
    <property type="project" value="UniProtKB-SubCell"/>
</dbReference>
<accession>A0A9P0J8V8</accession>
<keyword evidence="3" id="KW-0489">Methyltransferase</keyword>
<evidence type="ECO:0000259" key="8">
    <source>
        <dbReference type="PROSITE" id="PS50280"/>
    </source>
</evidence>
<dbReference type="EMBL" id="OU895879">
    <property type="protein sequence ID" value="CAH1727654.1"/>
    <property type="molecule type" value="Genomic_DNA"/>
</dbReference>
<evidence type="ECO:0000313" key="12">
    <source>
        <dbReference type="Proteomes" id="UP001153620"/>
    </source>
</evidence>
<dbReference type="OrthoDB" id="6105729at2759"/>
<evidence type="ECO:0000313" key="11">
    <source>
        <dbReference type="EMBL" id="CAH1727654.1"/>
    </source>
</evidence>
<gene>
    <name evidence="11" type="ORF">CHIRRI_LOCUS9894</name>
</gene>
<evidence type="ECO:0000256" key="7">
    <source>
        <dbReference type="ARBA" id="ARBA00022833"/>
    </source>
</evidence>
<evidence type="ECO:0000259" key="10">
    <source>
        <dbReference type="PROSITE" id="PS50868"/>
    </source>
</evidence>
<reference evidence="11" key="1">
    <citation type="submission" date="2022-01" db="EMBL/GenBank/DDBJ databases">
        <authorList>
            <person name="King R."/>
        </authorList>
    </citation>
    <scope>NUCLEOTIDE SEQUENCE</scope>
</reference>
<evidence type="ECO:0000256" key="1">
    <source>
        <dbReference type="ARBA" id="ARBA00004286"/>
    </source>
</evidence>
<dbReference type="PROSITE" id="PS50868">
    <property type="entry name" value="POST_SET"/>
    <property type="match status" value="1"/>
</dbReference>
<evidence type="ECO:0000259" key="9">
    <source>
        <dbReference type="PROSITE" id="PS50867"/>
    </source>
</evidence>
<dbReference type="Proteomes" id="UP001153620">
    <property type="component" value="Chromosome 3"/>
</dbReference>
<dbReference type="InterPro" id="IPR050973">
    <property type="entry name" value="H3K9_Histone-Lys_N-MTase"/>
</dbReference>
<dbReference type="InterPro" id="IPR003616">
    <property type="entry name" value="Post-SET_dom"/>
</dbReference>
<name>A0A9P0J8V8_9DIPT</name>
<dbReference type="InterPro" id="IPR046341">
    <property type="entry name" value="SET_dom_sf"/>
</dbReference>
<keyword evidence="7" id="KW-0862">Zinc</keyword>
<dbReference type="SMART" id="SM00317">
    <property type="entry name" value="SET"/>
    <property type="match status" value="1"/>
</dbReference>
<feature type="domain" description="Post-SET" evidence="10">
    <location>
        <begin position="318"/>
        <end position="334"/>
    </location>
</feature>
<evidence type="ECO:0000256" key="5">
    <source>
        <dbReference type="ARBA" id="ARBA00022691"/>
    </source>
</evidence>
<dbReference type="SUPFAM" id="SSF82199">
    <property type="entry name" value="SET domain"/>
    <property type="match status" value="1"/>
</dbReference>
<dbReference type="SMART" id="SM00468">
    <property type="entry name" value="PreSET"/>
    <property type="match status" value="1"/>
</dbReference>
<dbReference type="PROSITE" id="PS50867">
    <property type="entry name" value="PRE_SET"/>
    <property type="match status" value="1"/>
</dbReference>
<dbReference type="Pfam" id="PF05033">
    <property type="entry name" value="Pre-SET"/>
    <property type="match status" value="1"/>
</dbReference>
<keyword evidence="2" id="KW-0158">Chromosome</keyword>
<evidence type="ECO:0008006" key="13">
    <source>
        <dbReference type="Google" id="ProtNLM"/>
    </source>
</evidence>
<dbReference type="PROSITE" id="PS50280">
    <property type="entry name" value="SET"/>
    <property type="match status" value="1"/>
</dbReference>